<feature type="domain" description="ShKT" evidence="2">
    <location>
        <begin position="109"/>
        <end position="145"/>
    </location>
</feature>
<feature type="signal peptide" evidence="1">
    <location>
        <begin position="1"/>
        <end position="16"/>
    </location>
</feature>
<feature type="domain" description="ShKT" evidence="2">
    <location>
        <begin position="152"/>
        <end position="189"/>
    </location>
</feature>
<dbReference type="Pfam" id="PF01549">
    <property type="entry name" value="ShK"/>
    <property type="match status" value="3"/>
</dbReference>
<feature type="domain" description="ShKT" evidence="2">
    <location>
        <begin position="211"/>
        <end position="246"/>
    </location>
</feature>
<dbReference type="Proteomes" id="UP000038045">
    <property type="component" value="Unplaced"/>
</dbReference>
<dbReference type="PANTHER" id="PTHR46219">
    <property type="entry name" value="PROTEIN CBG11138"/>
    <property type="match status" value="1"/>
</dbReference>
<evidence type="ECO:0000256" key="1">
    <source>
        <dbReference type="SAM" id="SignalP"/>
    </source>
</evidence>
<reference evidence="4" key="1">
    <citation type="submission" date="2017-02" db="UniProtKB">
        <authorList>
            <consortium name="WormBaseParasite"/>
        </authorList>
    </citation>
    <scope>IDENTIFICATION</scope>
</reference>
<organism evidence="3 4">
    <name type="scientific">Parastrongyloides trichosuri</name>
    <name type="common">Possum-specific nematode worm</name>
    <dbReference type="NCBI Taxonomy" id="131310"/>
    <lineage>
        <taxon>Eukaryota</taxon>
        <taxon>Metazoa</taxon>
        <taxon>Ecdysozoa</taxon>
        <taxon>Nematoda</taxon>
        <taxon>Chromadorea</taxon>
        <taxon>Rhabditida</taxon>
        <taxon>Tylenchina</taxon>
        <taxon>Panagrolaimomorpha</taxon>
        <taxon>Strongyloidoidea</taxon>
        <taxon>Strongyloididae</taxon>
        <taxon>Parastrongyloides</taxon>
    </lineage>
</organism>
<protein>
    <submittedName>
        <fullName evidence="4">ShKT domain-containing protein</fullName>
    </submittedName>
</protein>
<evidence type="ECO:0000313" key="4">
    <source>
        <dbReference type="WBParaSite" id="PTRK_0001029700.1"/>
    </source>
</evidence>
<feature type="chain" id="PRO_5005892130" evidence="1">
    <location>
        <begin position="17"/>
        <end position="246"/>
    </location>
</feature>
<dbReference type="AlphaFoldDB" id="A0A0N4ZP35"/>
<name>A0A0N4ZP35_PARTI</name>
<dbReference type="PANTHER" id="PTHR46219:SF5">
    <property type="entry name" value="SHKT DOMAIN-CONTAINING PROTEIN"/>
    <property type="match status" value="1"/>
</dbReference>
<evidence type="ECO:0000313" key="3">
    <source>
        <dbReference type="Proteomes" id="UP000038045"/>
    </source>
</evidence>
<evidence type="ECO:0000259" key="2">
    <source>
        <dbReference type="SMART" id="SM00254"/>
    </source>
</evidence>
<accession>A0A0N4ZP35</accession>
<keyword evidence="1" id="KW-0732">Signal</keyword>
<dbReference type="InterPro" id="IPR003582">
    <property type="entry name" value="ShKT_dom"/>
</dbReference>
<dbReference type="SMART" id="SM00254">
    <property type="entry name" value="ShKT"/>
    <property type="match status" value="3"/>
</dbReference>
<dbReference type="Gene3D" id="1.10.10.1940">
    <property type="match status" value="2"/>
</dbReference>
<keyword evidence="3" id="KW-1185">Reference proteome</keyword>
<proteinExistence type="predicted"/>
<dbReference type="WBParaSite" id="PTRK_0001029700.1">
    <property type="protein sequence ID" value="PTRK_0001029700.1"/>
    <property type="gene ID" value="PTRK_0001029700"/>
</dbReference>
<sequence length="246" mass="27560">MFIIIILAYLIQFVHSDANCDRDMSYLTTGDCLGVEFPDDSVTPTVAADYLSCYWNGPWLCRAADQDGDGDTEVLCCSNNIDGDEALSEVNYLYHNYVDNTAFTTTITPCVDIDNRCAEMSYLCRETQYYDYFRINCRLTCGICGGGTVPALCRDSTTVSCKQQAEFCQNKLYYDFLTASCPVTCRRCGPPYTWVNSTIETETNVEISPPLCTDSKPHCHELRMSCQGPKGFMVSRMCPKTCGNCF</sequence>